<proteinExistence type="predicted"/>
<keyword evidence="2" id="KW-0472">Membrane</keyword>
<keyword evidence="2" id="KW-0812">Transmembrane</keyword>
<protein>
    <submittedName>
        <fullName evidence="3">Uncharacterized protein</fullName>
    </submittedName>
</protein>
<accession>A0ABQ8ULN1</accession>
<evidence type="ECO:0000313" key="4">
    <source>
        <dbReference type="Proteomes" id="UP001141327"/>
    </source>
</evidence>
<name>A0ABQ8ULN1_9EUKA</name>
<feature type="region of interest" description="Disordered" evidence="1">
    <location>
        <begin position="651"/>
        <end position="675"/>
    </location>
</feature>
<organism evidence="3 4">
    <name type="scientific">Paratrimastix pyriformis</name>
    <dbReference type="NCBI Taxonomy" id="342808"/>
    <lineage>
        <taxon>Eukaryota</taxon>
        <taxon>Metamonada</taxon>
        <taxon>Preaxostyla</taxon>
        <taxon>Paratrimastigidae</taxon>
        <taxon>Paratrimastix</taxon>
    </lineage>
</organism>
<keyword evidence="4" id="KW-1185">Reference proteome</keyword>
<gene>
    <name evidence="3" type="ORF">PAPYR_5565</name>
</gene>
<sequence length="728" mass="79761">MSLVQAWPSTKSHGGRAGGANFTEPIRPARPRSLFSPASHLSIPDAHTPPAHYQNFSCISSHTSAHAQTTFRLHDHIHGARNNSWYIVAIILSTMFGCTLALLWGWPSACRRAVAQPRRFAGGQEEPSAEVPSVVIETSVSRTGLYVTAIVFIFCFIGLRTSKRPSTLSRGNKFWFQLPQSILDTGSMPLLARPLIGSLGDSPIFNRDPMTITRYYSYYLSAGTNVSFSWKFSMPVGFNVFQRVLDNSDHLVFRAMKAAGSGQYITPADDMYYFEVDNSAYDTSDGWYTLSISRPLYDVPSTAEVLTGSVRGNPSASSTIYLLVTPPAEACKPQAQILSLSHPLQYCKISLVEYCSNHRVVAFWLAICFLPDRNPRRPRPSGQGWIAERAVREQHRAQEAQAQGGPAGPGCEHRHRPDNRHPSDGRHPDHGASQSRCMTRPPPASSAPPLSTFYNYPFQANLTSNVYILPGEMQLVASDPKYMGVKISGALATQTHVFTNTTPEVLGNVTSDTYQESCRVANMPPKAISNTSSAGRGDNHHDRGNYYFVADSAWILSAHGSHALHPAATIRPTGASWLRGMRSISNPNCPRASWWWHRPPVPPNTDRVTFTADHRAMLVFVILFVVVGLALAVVIALAAVLAIRHVRAGGPLPPPTGPHRARRSPSRSPLTHRDDGHTPFLFAVLSGGRSLCFRGPIPIPPHLPPQTLRILFCDRSGPAASFCAAGRS</sequence>
<dbReference type="EMBL" id="JAPMOS010000027">
    <property type="protein sequence ID" value="KAJ4458597.1"/>
    <property type="molecule type" value="Genomic_DNA"/>
</dbReference>
<evidence type="ECO:0000313" key="3">
    <source>
        <dbReference type="EMBL" id="KAJ4458597.1"/>
    </source>
</evidence>
<feature type="transmembrane region" description="Helical" evidence="2">
    <location>
        <begin position="617"/>
        <end position="643"/>
    </location>
</feature>
<feature type="region of interest" description="Disordered" evidence="1">
    <location>
        <begin position="1"/>
        <end position="30"/>
    </location>
</feature>
<keyword evidence="2" id="KW-1133">Transmembrane helix</keyword>
<feature type="region of interest" description="Disordered" evidence="1">
    <location>
        <begin position="392"/>
        <end position="446"/>
    </location>
</feature>
<dbReference type="Proteomes" id="UP001141327">
    <property type="component" value="Unassembled WGS sequence"/>
</dbReference>
<comment type="caution">
    <text evidence="3">The sequence shown here is derived from an EMBL/GenBank/DDBJ whole genome shotgun (WGS) entry which is preliminary data.</text>
</comment>
<evidence type="ECO:0000256" key="1">
    <source>
        <dbReference type="SAM" id="MobiDB-lite"/>
    </source>
</evidence>
<evidence type="ECO:0000256" key="2">
    <source>
        <dbReference type="SAM" id="Phobius"/>
    </source>
</evidence>
<feature type="transmembrane region" description="Helical" evidence="2">
    <location>
        <begin position="143"/>
        <end position="161"/>
    </location>
</feature>
<feature type="compositionally biased region" description="Basic and acidic residues" evidence="1">
    <location>
        <begin position="419"/>
        <end position="430"/>
    </location>
</feature>
<reference evidence="3" key="1">
    <citation type="journal article" date="2022" name="bioRxiv">
        <title>Genomics of Preaxostyla Flagellates Illuminates Evolutionary Transitions and the Path Towards Mitochondrial Loss.</title>
        <authorList>
            <person name="Novak L.V.F."/>
            <person name="Treitli S.C."/>
            <person name="Pyrih J."/>
            <person name="Halakuc P."/>
            <person name="Pipaliya S.V."/>
            <person name="Vacek V."/>
            <person name="Brzon O."/>
            <person name="Soukal P."/>
            <person name="Eme L."/>
            <person name="Dacks J.B."/>
            <person name="Karnkowska A."/>
            <person name="Elias M."/>
            <person name="Hampl V."/>
        </authorList>
    </citation>
    <scope>NUCLEOTIDE SEQUENCE</scope>
    <source>
        <strain evidence="3">RCP-MX</strain>
    </source>
</reference>
<feature type="transmembrane region" description="Helical" evidence="2">
    <location>
        <begin position="85"/>
        <end position="106"/>
    </location>
</feature>